<dbReference type="Gene3D" id="3.30.1540.10">
    <property type="entry name" value="formyl-coa transferase, domain 3"/>
    <property type="match status" value="1"/>
</dbReference>
<dbReference type="PANTHER" id="PTHR48228:SF5">
    <property type="entry name" value="ALPHA-METHYLACYL-COA RACEMASE"/>
    <property type="match status" value="1"/>
</dbReference>
<reference evidence="1 2" key="1">
    <citation type="submission" date="2016-04" db="EMBL/GenBank/DDBJ databases">
        <title>Draft genome sequence of freshwater magnetotactic bacteria Magnetospirillum marisnigri SP-1 and Magnetospirillum moscoviense BB-1.</title>
        <authorList>
            <person name="Koziaeva V."/>
            <person name="Dziuba M.V."/>
            <person name="Ivanov T.M."/>
            <person name="Kuznetsov B."/>
            <person name="Grouzdev D.S."/>
        </authorList>
    </citation>
    <scope>NUCLEOTIDE SEQUENCE [LARGE SCALE GENOMIC DNA]</scope>
    <source>
        <strain evidence="1 2">SP-1</strain>
    </source>
</reference>
<accession>A0A178MNG0</accession>
<dbReference type="Pfam" id="PF02515">
    <property type="entry name" value="CoA_transf_3"/>
    <property type="match status" value="1"/>
</dbReference>
<dbReference type="Proteomes" id="UP000078428">
    <property type="component" value="Unassembled WGS sequence"/>
</dbReference>
<comment type="caution">
    <text evidence="1">The sequence shown here is derived from an EMBL/GenBank/DDBJ whole genome shotgun (WGS) entry which is preliminary data.</text>
</comment>
<dbReference type="PANTHER" id="PTHR48228">
    <property type="entry name" value="SUCCINYL-COA--D-CITRAMALATE COA-TRANSFERASE"/>
    <property type="match status" value="1"/>
</dbReference>
<dbReference type="STRING" id="1285242.A6A04_02080"/>
<organism evidence="1 2">
    <name type="scientific">Paramagnetospirillum marisnigri</name>
    <dbReference type="NCBI Taxonomy" id="1285242"/>
    <lineage>
        <taxon>Bacteria</taxon>
        <taxon>Pseudomonadati</taxon>
        <taxon>Pseudomonadota</taxon>
        <taxon>Alphaproteobacteria</taxon>
        <taxon>Rhodospirillales</taxon>
        <taxon>Magnetospirillaceae</taxon>
        <taxon>Paramagnetospirillum</taxon>
    </lineage>
</organism>
<gene>
    <name evidence="1" type="ORF">A6A04_02080</name>
</gene>
<proteinExistence type="predicted"/>
<dbReference type="AlphaFoldDB" id="A0A178MNG0"/>
<dbReference type="InterPro" id="IPR044855">
    <property type="entry name" value="CoA-Trfase_III_dom3_sf"/>
</dbReference>
<dbReference type="InterPro" id="IPR003673">
    <property type="entry name" value="CoA-Trfase_fam_III"/>
</dbReference>
<dbReference type="Gene3D" id="3.40.50.10540">
    <property type="entry name" value="Crotonobetainyl-coa:carnitine coa-transferase, domain 1"/>
    <property type="match status" value="1"/>
</dbReference>
<dbReference type="InterPro" id="IPR050509">
    <property type="entry name" value="CoA-transferase_III"/>
</dbReference>
<protein>
    <submittedName>
        <fullName evidence="1">Carnitine dehydratase</fullName>
    </submittedName>
</protein>
<name>A0A178MNG0_9PROT</name>
<dbReference type="InterPro" id="IPR023606">
    <property type="entry name" value="CoA-Trfase_III_dom_1_sf"/>
</dbReference>
<evidence type="ECO:0000313" key="2">
    <source>
        <dbReference type="Proteomes" id="UP000078428"/>
    </source>
</evidence>
<sequence length="368" mass="39457">MLSDCLSGLRVLDLSMYIPGPLATMWLSDLGAEVVKVEGPLGDPMRVMGPVDADGTTAFYKLANRNKTVVALDLKSAGGKAAFAGLLEKADVLLDGFRPGVLARLGFGDERLVGLNPRLITCRLSGYGGTGPFAERAGHDVTYLAAAGMLAASGPAERPVMTFPPLADHAGAMLAVNAILAALLRRATTGKGAVIDVSLSEAALSWMGGVLTMAERWGTPGREADLINGGAAHYRIYRTRDGRFAAIAALEEKFWRSFCTAVERPDWIARQADPLPQTAMIAELEALFASKTLAEWTTLLEPADCTFEPVLDPSEVADHPHHRARGFVRRAADGIIDVALPMLMDGQRVRDRRPLVERGAEAVLADWR</sequence>
<dbReference type="SUPFAM" id="SSF89796">
    <property type="entry name" value="CoA-transferase family III (CaiB/BaiF)"/>
    <property type="match status" value="1"/>
</dbReference>
<dbReference type="RefSeq" id="WP_068492565.1">
    <property type="nucleotide sequence ID" value="NZ_LWQT01000055.1"/>
</dbReference>
<evidence type="ECO:0000313" key="1">
    <source>
        <dbReference type="EMBL" id="OAN50216.1"/>
    </source>
</evidence>
<dbReference type="GO" id="GO:0003824">
    <property type="term" value="F:catalytic activity"/>
    <property type="evidence" value="ECO:0007669"/>
    <property type="project" value="InterPro"/>
</dbReference>
<dbReference type="EMBL" id="LWQT01000055">
    <property type="protein sequence ID" value="OAN50216.1"/>
    <property type="molecule type" value="Genomic_DNA"/>
</dbReference>
<dbReference type="OrthoDB" id="9781472at2"/>
<keyword evidence="2" id="KW-1185">Reference proteome</keyword>